<dbReference type="eggNOG" id="ENOG5031ACZ">
    <property type="taxonomic scope" value="Bacteria"/>
</dbReference>
<evidence type="ECO:0000256" key="1">
    <source>
        <dbReference type="SAM" id="SignalP"/>
    </source>
</evidence>
<feature type="signal peptide" evidence="1">
    <location>
        <begin position="1"/>
        <end position="37"/>
    </location>
</feature>
<dbReference type="HOGENOM" id="CLU_1833704_0_0_5"/>
<dbReference type="KEGG" id="rli:RLO149_c034990"/>
<organism evidence="2 3">
    <name type="scientific">Roseobacter litoralis (strain ATCC 49566 / DSM 6996 / JCM 21268 / NBRC 15278 / OCh 149)</name>
    <dbReference type="NCBI Taxonomy" id="391595"/>
    <lineage>
        <taxon>Bacteria</taxon>
        <taxon>Pseudomonadati</taxon>
        <taxon>Pseudomonadota</taxon>
        <taxon>Alphaproteobacteria</taxon>
        <taxon>Rhodobacterales</taxon>
        <taxon>Roseobacteraceae</taxon>
        <taxon>Roseobacter</taxon>
    </lineage>
</organism>
<gene>
    <name evidence="2" type="ordered locus">RLO149_c034990</name>
</gene>
<protein>
    <recommendedName>
        <fullName evidence="4">DUF995 domain-containing protein</fullName>
    </recommendedName>
</protein>
<evidence type="ECO:0000313" key="3">
    <source>
        <dbReference type="Proteomes" id="UP000001353"/>
    </source>
</evidence>
<proteinExistence type="predicted"/>
<evidence type="ECO:0000313" key="2">
    <source>
        <dbReference type="EMBL" id="AEI95439.1"/>
    </source>
</evidence>
<keyword evidence="3" id="KW-1185">Reference proteome</keyword>
<name>F7ZA92_ROSLO</name>
<dbReference type="AlphaFoldDB" id="F7ZA92"/>
<dbReference type="Proteomes" id="UP000001353">
    <property type="component" value="Chromosome"/>
</dbReference>
<dbReference type="RefSeq" id="WP_013963331.1">
    <property type="nucleotide sequence ID" value="NC_015730.1"/>
</dbReference>
<sequence>MIYSSFGQHTRSLISSRFCATAIAAGIALCASSAVHAQTFMTQGELLATIPGSQMSGVSNQDNKTPWVQAYSKATQKKTGKYNGIWGGKDKYTGEFFVKGDQWCEKGDWGQKCWSVERVSAKELRIYDNGKPKKNTWMLK</sequence>
<dbReference type="OrthoDB" id="6371473at2"/>
<dbReference type="EMBL" id="CP002623">
    <property type="protein sequence ID" value="AEI95439.1"/>
    <property type="molecule type" value="Genomic_DNA"/>
</dbReference>
<keyword evidence="1" id="KW-0732">Signal</keyword>
<accession>F7ZA92</accession>
<feature type="chain" id="PRO_5003373104" description="DUF995 domain-containing protein" evidence="1">
    <location>
        <begin position="38"/>
        <end position="140"/>
    </location>
</feature>
<evidence type="ECO:0008006" key="4">
    <source>
        <dbReference type="Google" id="ProtNLM"/>
    </source>
</evidence>
<reference evidence="2 3" key="1">
    <citation type="journal article" date="2011" name="BMC Genomics">
        <title>Comparative genome analysis and genome-guided physiological analysis of Roseobacter litoralis.</title>
        <authorList>
            <person name="Kalhoefer D."/>
            <person name="Thole S."/>
            <person name="Voget S."/>
            <person name="Lehmann R."/>
            <person name="Liesegang H."/>
            <person name="Wollher A."/>
            <person name="Daniel R."/>
            <person name="Simon M."/>
            <person name="Brinkhoff T."/>
        </authorList>
    </citation>
    <scope>NUCLEOTIDE SEQUENCE [LARGE SCALE GENOMIC DNA]</scope>
    <source>
        <strain evidence="3">ATCC 49566 / DSM 6996 / JCM 21268 / NBRC 15278 / OCh 149</strain>
    </source>
</reference>